<evidence type="ECO:0000259" key="4">
    <source>
        <dbReference type="Pfam" id="PF24903"/>
    </source>
</evidence>
<dbReference type="Proteomes" id="UP001652582">
    <property type="component" value="Chromosome 15"/>
</dbReference>
<proteinExistence type="inferred from homology"/>
<dbReference type="AlphaFoldDB" id="A0A6J1NGU7"/>
<dbReference type="GO" id="GO:0003697">
    <property type="term" value="F:single-stranded DNA binding"/>
    <property type="evidence" value="ECO:0007669"/>
    <property type="project" value="TreeGrafter"/>
</dbReference>
<dbReference type="PANTHER" id="PTHR21166:SF2">
    <property type="entry name" value="CELL DIVISION CONTROL PROTEIN 24 OB DOMAIN-CONTAINING PROTEIN-RELATED"/>
    <property type="match status" value="1"/>
</dbReference>
<dbReference type="InterPro" id="IPR052469">
    <property type="entry name" value="MEIOB"/>
</dbReference>
<keyword evidence="2" id="KW-0469">Meiosis</keyword>
<dbReference type="GO" id="GO:0008310">
    <property type="term" value="F:single-stranded DNA 3'-5' DNA exonuclease activity"/>
    <property type="evidence" value="ECO:0007669"/>
    <property type="project" value="TreeGrafter"/>
</dbReference>
<dbReference type="PANTHER" id="PTHR21166">
    <property type="entry name" value="CELL DIVISION CONTROL PROTEIN 24 OB DOMAIN-CONTAINING PROTEIN-RELATED"/>
    <property type="match status" value="1"/>
</dbReference>
<dbReference type="InterPro" id="IPR056880">
    <property type="entry name" value="OB_MEIOB_N"/>
</dbReference>
<evidence type="ECO:0000313" key="6">
    <source>
        <dbReference type="RefSeq" id="XP_023946164.2"/>
    </source>
</evidence>
<protein>
    <submittedName>
        <fullName evidence="6">Meiosis-specific with OB domain-containing protein isoform X1</fullName>
    </submittedName>
</protein>
<dbReference type="GO" id="GO:0000712">
    <property type="term" value="P:resolution of meiotic recombination intermediates"/>
    <property type="evidence" value="ECO:0007669"/>
    <property type="project" value="TreeGrafter"/>
</dbReference>
<dbReference type="Pfam" id="PF24903">
    <property type="entry name" value="OB_MEIOB_N"/>
    <property type="match status" value="1"/>
</dbReference>
<evidence type="ECO:0000256" key="1">
    <source>
        <dbReference type="ARBA" id="ARBA00023125"/>
    </source>
</evidence>
<dbReference type="SUPFAM" id="SSF50249">
    <property type="entry name" value="Nucleic acid-binding proteins"/>
    <property type="match status" value="1"/>
</dbReference>
<evidence type="ECO:0000256" key="2">
    <source>
        <dbReference type="ARBA" id="ARBA00023254"/>
    </source>
</evidence>
<dbReference type="InterPro" id="IPR012340">
    <property type="entry name" value="NA-bd_OB-fold"/>
</dbReference>
<evidence type="ECO:0000256" key="3">
    <source>
        <dbReference type="ARBA" id="ARBA00038329"/>
    </source>
</evidence>
<name>A0A6J1NGU7_BICAN</name>
<dbReference type="GeneID" id="112051666"/>
<keyword evidence="1" id="KW-0238">DNA-binding</keyword>
<dbReference type="RefSeq" id="XP_023946164.2">
    <property type="nucleotide sequence ID" value="XM_024090396.2"/>
</dbReference>
<sequence length="410" mass="45360">MAGVRKVCLNSLNIKIDNALIVGIIIAKNSPRTIGQKKKNGESRGVMSFTLRDSIIDTINANVWGSEYFVITFYERFLVGDVVSITNPKICIKGGDNEMYRPQVTSPFCLSLNEGMSDMYTFDGDAYGSYLPLLHVPTKPCAGYCGLSEVLKITEQTNNVYVDLLVVVKAVKAAKTIRTKTGTDMTVRTIEIMDNTTPAPVILDTFDIDTIQRAEQWRPLESVLFVADARVSWRNMAARVQTCSRTVITHQPHTPEAESLRLYMRNQSSTGDGEAAMWAAWSGERANTACVSQIRDRLSSGVPFCAALHALLTHLDLDDFVTSKDGSLEELKVRFADHTGELNARIPVKVVEDAFGYSANQLVSMSADDRASLRWRFLLEQCCTKIAVTSARLVVLSLRRASAADPIPLY</sequence>
<accession>A0A6J1NGU7</accession>
<dbReference type="Gene3D" id="2.40.50.140">
    <property type="entry name" value="Nucleic acid-binding proteins"/>
    <property type="match status" value="2"/>
</dbReference>
<keyword evidence="5" id="KW-1185">Reference proteome</keyword>
<dbReference type="KEGG" id="bany:112051666"/>
<comment type="similarity">
    <text evidence="3">Belongs to the MEIOB family.</text>
</comment>
<feature type="domain" description="MEIOB-like N-terminal" evidence="4">
    <location>
        <begin position="3"/>
        <end position="139"/>
    </location>
</feature>
<gene>
    <name evidence="6" type="primary">LOC112051666</name>
</gene>
<reference evidence="6" key="1">
    <citation type="submission" date="2025-08" db="UniProtKB">
        <authorList>
            <consortium name="RefSeq"/>
        </authorList>
    </citation>
    <scope>IDENTIFICATION</scope>
</reference>
<organism evidence="5 6">
    <name type="scientific">Bicyclus anynana</name>
    <name type="common">Squinting bush brown butterfly</name>
    <dbReference type="NCBI Taxonomy" id="110368"/>
    <lineage>
        <taxon>Eukaryota</taxon>
        <taxon>Metazoa</taxon>
        <taxon>Ecdysozoa</taxon>
        <taxon>Arthropoda</taxon>
        <taxon>Hexapoda</taxon>
        <taxon>Insecta</taxon>
        <taxon>Pterygota</taxon>
        <taxon>Neoptera</taxon>
        <taxon>Endopterygota</taxon>
        <taxon>Lepidoptera</taxon>
        <taxon>Glossata</taxon>
        <taxon>Ditrysia</taxon>
        <taxon>Papilionoidea</taxon>
        <taxon>Nymphalidae</taxon>
        <taxon>Satyrinae</taxon>
        <taxon>Satyrini</taxon>
        <taxon>Mycalesina</taxon>
        <taxon>Bicyclus</taxon>
    </lineage>
</organism>
<evidence type="ECO:0000313" key="5">
    <source>
        <dbReference type="Proteomes" id="UP001652582"/>
    </source>
</evidence>
<dbReference type="OrthoDB" id="9937820at2759"/>